<dbReference type="AlphaFoldDB" id="A0A6P7TR16"/>
<name>A0A6P7TR16_9MOLL</name>
<evidence type="ECO:0000313" key="2">
    <source>
        <dbReference type="RefSeq" id="XP_029651351.1"/>
    </source>
</evidence>
<dbReference type="KEGG" id="osn:115224564"/>
<evidence type="ECO:0000313" key="1">
    <source>
        <dbReference type="Proteomes" id="UP000515154"/>
    </source>
</evidence>
<sequence>MDDTPSIEEVNLALCKLRSDKAPGLDSIPVQILKVGEDRISFEIHNLITRVWNESSVPQELINGILISVHKGKGPKAVCDNSRGITLLAHTGKILSRIMSDRLVENVRPHGIPEEQCGFRPERRTMDMIFSVKQVQEKCLEE</sequence>
<reference evidence="2" key="1">
    <citation type="submission" date="2025-08" db="UniProtKB">
        <authorList>
            <consortium name="RefSeq"/>
        </authorList>
    </citation>
    <scope>IDENTIFICATION</scope>
</reference>
<protein>
    <submittedName>
        <fullName evidence="2">Uncharacterized protein LOC115224564</fullName>
    </submittedName>
</protein>
<keyword evidence="1" id="KW-1185">Reference proteome</keyword>
<dbReference type="PANTHER" id="PTHR19446">
    <property type="entry name" value="REVERSE TRANSCRIPTASES"/>
    <property type="match status" value="1"/>
</dbReference>
<organism evidence="1 2">
    <name type="scientific">Octopus sinensis</name>
    <name type="common">East Asian common octopus</name>
    <dbReference type="NCBI Taxonomy" id="2607531"/>
    <lineage>
        <taxon>Eukaryota</taxon>
        <taxon>Metazoa</taxon>
        <taxon>Spiralia</taxon>
        <taxon>Lophotrochozoa</taxon>
        <taxon>Mollusca</taxon>
        <taxon>Cephalopoda</taxon>
        <taxon>Coleoidea</taxon>
        <taxon>Octopodiformes</taxon>
        <taxon>Octopoda</taxon>
        <taxon>Incirrata</taxon>
        <taxon>Octopodidae</taxon>
        <taxon>Octopus</taxon>
    </lineage>
</organism>
<proteinExistence type="predicted"/>
<dbReference type="RefSeq" id="XP_029651351.1">
    <property type="nucleotide sequence ID" value="XM_029795491.1"/>
</dbReference>
<dbReference type="Proteomes" id="UP000515154">
    <property type="component" value="Linkage group LG2"/>
</dbReference>
<accession>A0A6P7TR16</accession>
<gene>
    <name evidence="2" type="primary">LOC115224564</name>
</gene>